<organism evidence="2 3">
    <name type="scientific">Dactylosporangium darangshiense</name>
    <dbReference type="NCBI Taxonomy" id="579108"/>
    <lineage>
        <taxon>Bacteria</taxon>
        <taxon>Bacillati</taxon>
        <taxon>Actinomycetota</taxon>
        <taxon>Actinomycetes</taxon>
        <taxon>Micromonosporales</taxon>
        <taxon>Micromonosporaceae</taxon>
        <taxon>Dactylosporangium</taxon>
    </lineage>
</organism>
<dbReference type="Gene3D" id="3.40.50.300">
    <property type="entry name" value="P-loop containing nucleotide triphosphate hydrolases"/>
    <property type="match status" value="1"/>
</dbReference>
<keyword evidence="3" id="KW-1185">Reference proteome</keyword>
<evidence type="ECO:0000313" key="2">
    <source>
        <dbReference type="EMBL" id="GAA4263958.1"/>
    </source>
</evidence>
<proteinExistence type="predicted"/>
<feature type="domain" description="Orc1-like AAA ATPase" evidence="1">
    <location>
        <begin position="263"/>
        <end position="411"/>
    </location>
</feature>
<dbReference type="InterPro" id="IPR027417">
    <property type="entry name" value="P-loop_NTPase"/>
</dbReference>
<dbReference type="Proteomes" id="UP001500620">
    <property type="component" value="Unassembled WGS sequence"/>
</dbReference>
<name>A0ABP8DVG3_9ACTN</name>
<sequence length="642" mass="68540">MGLFLGVGVGEYDRHKQLPWSVHDVEAVRGLLGGDFVGEVVVNPDEATARQRLRAIEGAVADGGGLLLMWSGHALGSPADLRLLARDSGSSAAAGVAARDVTAYCAVSGAGQLLLIFDTCFSGEALPAAAVAAEVLQQLQPAERLWVGVLAACRSEETAQDGLLGQRLRQLLEVGPVDPVLRVRWSVHNAWLRGDDLCDAVVKEWGSDRQLPQFQSRGDAWWLLPNPLYDPGALEQVVEHLLLAARGGGRADEQSWFTGRVVEVDQVVSWVRSGQPGVYVVTGSAGMGKSAIVGRVASLSSPEERSRLLSEGRQWTHIDPGKQSVAAHVHLRGLTADRAADELAGQLVRRGVLAAQEARRNAPELVGQVQRAVEAGTSPPVIVVDGLDEARSTAFEIAEDLLLRLARYAVVIVATRDVPRVGGGPGLVETLQPGRTARLDLDDPDAQERTARDVCDYVALRLADVDSQMDADLVAAEVAAPSSGGTMSQRRPFLLARLVTDQLRAAPLETAAGDWQARIAGSIEEAFGADLAATDGDGALARHLLAALTHGYGAGLPEEEWLTVANASRDRGDSATLRRDDLGWILEQLGRYVVQDGEGGVAVYRLAHQSLADLLRPPFRPSQRTLFDQTALPVVALSVRVR</sequence>
<dbReference type="Pfam" id="PF13191">
    <property type="entry name" value="AAA_16"/>
    <property type="match status" value="1"/>
</dbReference>
<dbReference type="SUPFAM" id="SSF52540">
    <property type="entry name" value="P-loop containing nucleoside triphosphate hydrolases"/>
    <property type="match status" value="1"/>
</dbReference>
<evidence type="ECO:0000259" key="1">
    <source>
        <dbReference type="Pfam" id="PF13191"/>
    </source>
</evidence>
<accession>A0ABP8DVG3</accession>
<gene>
    <name evidence="2" type="ORF">GCM10022255_113210</name>
</gene>
<protein>
    <recommendedName>
        <fullName evidence="1">Orc1-like AAA ATPase domain-containing protein</fullName>
    </recommendedName>
</protein>
<dbReference type="EMBL" id="BAABAT010000086">
    <property type="protein sequence ID" value="GAA4263958.1"/>
    <property type="molecule type" value="Genomic_DNA"/>
</dbReference>
<comment type="caution">
    <text evidence="2">The sequence shown here is derived from an EMBL/GenBank/DDBJ whole genome shotgun (WGS) entry which is preliminary data.</text>
</comment>
<dbReference type="Gene3D" id="3.40.50.1460">
    <property type="match status" value="1"/>
</dbReference>
<reference evidence="3" key="1">
    <citation type="journal article" date="2019" name="Int. J. Syst. Evol. Microbiol.">
        <title>The Global Catalogue of Microorganisms (GCM) 10K type strain sequencing project: providing services to taxonomists for standard genome sequencing and annotation.</title>
        <authorList>
            <consortium name="The Broad Institute Genomics Platform"/>
            <consortium name="The Broad Institute Genome Sequencing Center for Infectious Disease"/>
            <person name="Wu L."/>
            <person name="Ma J."/>
        </authorList>
    </citation>
    <scope>NUCLEOTIDE SEQUENCE [LARGE SCALE GENOMIC DNA]</scope>
    <source>
        <strain evidence="3">JCM 17441</strain>
    </source>
</reference>
<dbReference type="RefSeq" id="WP_345144185.1">
    <property type="nucleotide sequence ID" value="NZ_BAABAT010000086.1"/>
</dbReference>
<evidence type="ECO:0000313" key="3">
    <source>
        <dbReference type="Proteomes" id="UP001500620"/>
    </source>
</evidence>
<dbReference type="InterPro" id="IPR041664">
    <property type="entry name" value="AAA_16"/>
</dbReference>